<evidence type="ECO:0000313" key="2">
    <source>
        <dbReference type="EMBL" id="SEO69306.1"/>
    </source>
</evidence>
<proteinExistence type="predicted"/>
<dbReference type="EMBL" id="FOEC01000004">
    <property type="protein sequence ID" value="SEO69306.1"/>
    <property type="molecule type" value="Genomic_DNA"/>
</dbReference>
<evidence type="ECO:0000256" key="1">
    <source>
        <dbReference type="SAM" id="MobiDB-lite"/>
    </source>
</evidence>
<dbReference type="AlphaFoldDB" id="A0A172RYT8"/>
<accession>A0A172RYT8</accession>
<evidence type="ECO:0008006" key="4">
    <source>
        <dbReference type="Google" id="ProtNLM"/>
    </source>
</evidence>
<name>A0A172RYT8_9ACTN</name>
<dbReference type="KEGG" id="ddt:AAY81_06595"/>
<dbReference type="RefSeq" id="WP_066662946.1">
    <property type="nucleotide sequence ID" value="NZ_CP011402.1"/>
</dbReference>
<organism evidence="2 3">
    <name type="scientific">Denitrobacterium detoxificans</name>
    <dbReference type="NCBI Taxonomy" id="79604"/>
    <lineage>
        <taxon>Bacteria</taxon>
        <taxon>Bacillati</taxon>
        <taxon>Actinomycetota</taxon>
        <taxon>Coriobacteriia</taxon>
        <taxon>Eggerthellales</taxon>
        <taxon>Eggerthellaceae</taxon>
        <taxon>Denitrobacterium</taxon>
    </lineage>
</organism>
<dbReference type="STRING" id="79604.AAY81_06595"/>
<gene>
    <name evidence="2" type="ORF">SAMN02910314_00884</name>
</gene>
<protein>
    <recommendedName>
        <fullName evidence="4">Lipoprotein</fullName>
    </recommendedName>
</protein>
<evidence type="ECO:0000313" key="3">
    <source>
        <dbReference type="Proteomes" id="UP000182975"/>
    </source>
</evidence>
<feature type="compositionally biased region" description="Polar residues" evidence="1">
    <location>
        <begin position="31"/>
        <end position="56"/>
    </location>
</feature>
<dbReference type="PROSITE" id="PS51257">
    <property type="entry name" value="PROKAR_LIPOPROTEIN"/>
    <property type="match status" value="1"/>
</dbReference>
<feature type="region of interest" description="Disordered" evidence="1">
    <location>
        <begin position="28"/>
        <end position="56"/>
    </location>
</feature>
<sequence>MNRVIQIAASGIIATMLAVGITACGGKQEADSSANTQTDTSALSQDGNTQTKASSITDGPTVRAKIDEALATSYKNVTCECSTETTTTLGQLQSNGSSKTEVKIDATSNPHRYYTSYDVPGEDGQPIPLEVYIQGDDAVVIQGEDSIGVNVAGNSMQALVTRPGLYLDATWVDALLDHAQSWQMEVKDNETKAAAMIEPQAVVDLGLFDTSTWPLNAEAQLAALSFTIDESNHITNATISVGVTGSGAQMILNLVNTYKDYDATDLAPTPEPKYLAELPEE</sequence>
<dbReference type="Proteomes" id="UP000182975">
    <property type="component" value="Unassembled WGS sequence"/>
</dbReference>
<reference evidence="3" key="1">
    <citation type="submission" date="2016-10" db="EMBL/GenBank/DDBJ databases">
        <authorList>
            <person name="Varghese N."/>
        </authorList>
    </citation>
    <scope>NUCLEOTIDE SEQUENCE [LARGE SCALE GENOMIC DNA]</scope>
    <source>
        <strain evidence="3">DSM 21843</strain>
    </source>
</reference>
<keyword evidence="3" id="KW-1185">Reference proteome</keyword>